<dbReference type="KEGG" id="mya:MORIYA_1753"/>
<dbReference type="InterPro" id="IPR035965">
    <property type="entry name" value="PAS-like_dom_sf"/>
</dbReference>
<dbReference type="InterPro" id="IPR029787">
    <property type="entry name" value="Nucleotide_cyclase"/>
</dbReference>
<evidence type="ECO:0000259" key="2">
    <source>
        <dbReference type="PROSITE" id="PS50112"/>
    </source>
</evidence>
<dbReference type="CDD" id="cd01949">
    <property type="entry name" value="GGDEF"/>
    <property type="match status" value="1"/>
</dbReference>
<dbReference type="InterPro" id="IPR013656">
    <property type="entry name" value="PAS_4"/>
</dbReference>
<dbReference type="SUPFAM" id="SSF55785">
    <property type="entry name" value="PYP-like sensor domain (PAS domain)"/>
    <property type="match status" value="2"/>
</dbReference>
<dbReference type="Pfam" id="PF08448">
    <property type="entry name" value="PAS_4"/>
    <property type="match status" value="2"/>
</dbReference>
<dbReference type="InterPro" id="IPR052155">
    <property type="entry name" value="Biofilm_reg_signaling"/>
</dbReference>
<dbReference type="InterPro" id="IPR000160">
    <property type="entry name" value="GGDEF_dom"/>
</dbReference>
<dbReference type="PROSITE" id="PS50887">
    <property type="entry name" value="GGDEF"/>
    <property type="match status" value="1"/>
</dbReference>
<dbReference type="SUPFAM" id="SSF55073">
    <property type="entry name" value="Nucleotide cyclase"/>
    <property type="match status" value="1"/>
</dbReference>
<dbReference type="InterPro" id="IPR043128">
    <property type="entry name" value="Rev_trsase/Diguanyl_cyclase"/>
</dbReference>
<dbReference type="NCBIfam" id="TIGR00254">
    <property type="entry name" value="GGDEF"/>
    <property type="match status" value="1"/>
</dbReference>
<dbReference type="Proteomes" id="UP000250163">
    <property type="component" value="Chromosome MORIYA"/>
</dbReference>
<dbReference type="Pfam" id="PF00990">
    <property type="entry name" value="GGDEF"/>
    <property type="match status" value="1"/>
</dbReference>
<evidence type="ECO:0000256" key="1">
    <source>
        <dbReference type="ARBA" id="ARBA00001946"/>
    </source>
</evidence>
<dbReference type="SMART" id="SM00091">
    <property type="entry name" value="PAS"/>
    <property type="match status" value="2"/>
</dbReference>
<dbReference type="InterPro" id="IPR000014">
    <property type="entry name" value="PAS"/>
</dbReference>
<sequence length="427" mass="48502">MLTQSNNNDAIAKQLAALKQVCNTLGAYIYTKDIQGRYTYANRAVLKLFNKSLEEVIGCDDTQFFDLDISSHIKENDNQVMQTATVINAEETNYIKSSGEQRIYHTVKSPLFDDDGRVCGICGISTDITTEKRLRDLNHEQKQLLDTVLNNIPACVYIKDEERRFLYANSKVSALFERPITEIIGQLETSILPKDIAAHFHESDAKVFKTKSIQRIEETVIDNVGNTVHYLSVKVPITINNKCAVIGFSTDVTELYELKEQFRQQANTDYLTNLYNRRYFIEQAEREFTRSQRHALPLTIISIDIDHFKHINDNYGHPFGDKILIDISEQLLQGTRQEDVVARIGGDEFAIMLPNTTRSQGTSLAERIQKQLQAHDFSATTDDLKVAVSIGITVLSGTDTCFDELLLRVDKALYQAKNKGRNQVVYL</sequence>
<dbReference type="PROSITE" id="PS50112">
    <property type="entry name" value="PAS"/>
    <property type="match status" value="2"/>
</dbReference>
<dbReference type="FunFam" id="3.30.70.270:FF:000001">
    <property type="entry name" value="Diguanylate cyclase domain protein"/>
    <property type="match status" value="1"/>
</dbReference>
<accession>A0A330LQI3</accession>
<dbReference type="PANTHER" id="PTHR44757:SF2">
    <property type="entry name" value="BIOFILM ARCHITECTURE MAINTENANCE PROTEIN MBAA"/>
    <property type="match status" value="1"/>
</dbReference>
<evidence type="ECO:0000259" key="4">
    <source>
        <dbReference type="PROSITE" id="PS50887"/>
    </source>
</evidence>
<evidence type="ECO:0000313" key="5">
    <source>
        <dbReference type="EMBL" id="SQD78231.1"/>
    </source>
</evidence>
<dbReference type="PANTHER" id="PTHR44757">
    <property type="entry name" value="DIGUANYLATE CYCLASE DGCP"/>
    <property type="match status" value="1"/>
</dbReference>
<dbReference type="PROSITE" id="PS50113">
    <property type="entry name" value="PAC"/>
    <property type="match status" value="1"/>
</dbReference>
<dbReference type="SMART" id="SM00267">
    <property type="entry name" value="GGDEF"/>
    <property type="match status" value="1"/>
</dbReference>
<keyword evidence="6" id="KW-1185">Reference proteome</keyword>
<evidence type="ECO:0000313" key="6">
    <source>
        <dbReference type="Proteomes" id="UP000250163"/>
    </source>
</evidence>
<gene>
    <name evidence="5" type="ORF">MORIYA_1753</name>
</gene>
<comment type="cofactor">
    <cofactor evidence="1">
        <name>Mg(2+)</name>
        <dbReference type="ChEBI" id="CHEBI:18420"/>
    </cofactor>
</comment>
<dbReference type="GO" id="GO:0003824">
    <property type="term" value="F:catalytic activity"/>
    <property type="evidence" value="ECO:0007669"/>
    <property type="project" value="UniProtKB-ARBA"/>
</dbReference>
<feature type="domain" description="PAS" evidence="2">
    <location>
        <begin position="14"/>
        <end position="84"/>
    </location>
</feature>
<evidence type="ECO:0000259" key="3">
    <source>
        <dbReference type="PROSITE" id="PS50113"/>
    </source>
</evidence>
<proteinExistence type="predicted"/>
<dbReference type="CDD" id="cd00130">
    <property type="entry name" value="PAS"/>
    <property type="match status" value="1"/>
</dbReference>
<dbReference type="RefSeq" id="WP_112714263.1">
    <property type="nucleotide sequence ID" value="NZ_LS483250.1"/>
</dbReference>
<dbReference type="AlphaFoldDB" id="A0A330LQI3"/>
<dbReference type="NCBIfam" id="TIGR00229">
    <property type="entry name" value="sensory_box"/>
    <property type="match status" value="2"/>
</dbReference>
<dbReference type="InterPro" id="IPR000700">
    <property type="entry name" value="PAS-assoc_C"/>
</dbReference>
<name>A0A330LQI3_9GAMM</name>
<dbReference type="OrthoDB" id="73375at2"/>
<feature type="domain" description="PAS" evidence="2">
    <location>
        <begin position="141"/>
        <end position="223"/>
    </location>
</feature>
<feature type="domain" description="GGDEF" evidence="4">
    <location>
        <begin position="296"/>
        <end position="427"/>
    </location>
</feature>
<dbReference type="Gene3D" id="3.30.450.20">
    <property type="entry name" value="PAS domain"/>
    <property type="match status" value="2"/>
</dbReference>
<organism evidence="5 6">
    <name type="scientific">Moritella yayanosii</name>
    <dbReference type="NCBI Taxonomy" id="69539"/>
    <lineage>
        <taxon>Bacteria</taxon>
        <taxon>Pseudomonadati</taxon>
        <taxon>Pseudomonadota</taxon>
        <taxon>Gammaproteobacteria</taxon>
        <taxon>Alteromonadales</taxon>
        <taxon>Moritellaceae</taxon>
        <taxon>Moritella</taxon>
    </lineage>
</organism>
<feature type="domain" description="PAC" evidence="3">
    <location>
        <begin position="88"/>
        <end position="140"/>
    </location>
</feature>
<reference evidence="6" key="1">
    <citation type="submission" date="2018-05" db="EMBL/GenBank/DDBJ databases">
        <authorList>
            <person name="Cea G.-C."/>
            <person name="William W."/>
        </authorList>
    </citation>
    <scope>NUCLEOTIDE SEQUENCE [LARGE SCALE GENOMIC DNA]</scope>
    <source>
        <strain evidence="6">DB21MT 5</strain>
    </source>
</reference>
<dbReference type="EMBL" id="LS483250">
    <property type="protein sequence ID" value="SQD78231.1"/>
    <property type="molecule type" value="Genomic_DNA"/>
</dbReference>
<protein>
    <submittedName>
        <fullName evidence="5">Sensor domain-containing diguanylate cyclase</fullName>
    </submittedName>
</protein>
<dbReference type="Gene3D" id="3.30.70.270">
    <property type="match status" value="1"/>
</dbReference>